<evidence type="ECO:0000259" key="4">
    <source>
        <dbReference type="Pfam" id="PF01420"/>
    </source>
</evidence>
<organism evidence="5 6">
    <name type="scientific">Rhodoferax antarcticus ANT.BR</name>
    <dbReference type="NCBI Taxonomy" id="1111071"/>
    <lineage>
        <taxon>Bacteria</taxon>
        <taxon>Pseudomonadati</taxon>
        <taxon>Pseudomonadota</taxon>
        <taxon>Betaproteobacteria</taxon>
        <taxon>Burkholderiales</taxon>
        <taxon>Comamonadaceae</taxon>
        <taxon>Rhodoferax</taxon>
    </lineage>
</organism>
<dbReference type="PANTHER" id="PTHR30408">
    <property type="entry name" value="TYPE-1 RESTRICTION ENZYME ECOKI SPECIFICITY PROTEIN"/>
    <property type="match status" value="1"/>
</dbReference>
<feature type="domain" description="Type I restriction modification DNA specificity" evidence="4">
    <location>
        <begin position="230"/>
        <end position="409"/>
    </location>
</feature>
<evidence type="ECO:0000256" key="1">
    <source>
        <dbReference type="ARBA" id="ARBA00010923"/>
    </source>
</evidence>
<dbReference type="Gene3D" id="1.10.287.1120">
    <property type="entry name" value="Bipartite methylase S protein"/>
    <property type="match status" value="1"/>
</dbReference>
<keyword evidence="3" id="KW-0238">DNA-binding</keyword>
<keyword evidence="2" id="KW-0680">Restriction system</keyword>
<accession>A0A1Q8YB76</accession>
<reference evidence="5 6" key="1">
    <citation type="submission" date="2017-01" db="EMBL/GenBank/DDBJ databases">
        <title>Genome sequence of Rhodoferax antarcticus ANT.BR, a psychrophilic purple nonsulfur bacterium from an Antarctic microbial mat.</title>
        <authorList>
            <person name="Baker J."/>
            <person name="Riester C."/>
            <person name="Skinner B."/>
            <person name="Newell A."/>
            <person name="Swingley W."/>
            <person name="Madigan M."/>
            <person name="Jung D."/>
            <person name="Asao M."/>
            <person name="Chen M."/>
            <person name="Loughlin P."/>
            <person name="Pan H."/>
            <person name="Lin S."/>
            <person name="Li N."/>
            <person name="Shaw J."/>
            <person name="Prado M."/>
            <person name="Sherman C."/>
            <person name="Li X."/>
            <person name="Tang J."/>
            <person name="Blankenship R."/>
            <person name="Zhao T."/>
            <person name="Touchman J."/>
            <person name="Sattley M."/>
        </authorList>
    </citation>
    <scope>NUCLEOTIDE SEQUENCE [LARGE SCALE GENOMIC DNA]</scope>
    <source>
        <strain evidence="5 6">ANT.BR</strain>
    </source>
</reference>
<comment type="similarity">
    <text evidence="1">Belongs to the type-I restriction system S methylase family.</text>
</comment>
<dbReference type="InterPro" id="IPR000055">
    <property type="entry name" value="Restrct_endonuc_typeI_TRD"/>
</dbReference>
<evidence type="ECO:0000313" key="6">
    <source>
        <dbReference type="Proteomes" id="UP000185911"/>
    </source>
</evidence>
<dbReference type="PANTHER" id="PTHR30408:SF12">
    <property type="entry name" value="TYPE I RESTRICTION ENZYME MJAVIII SPECIFICITY SUBUNIT"/>
    <property type="match status" value="1"/>
</dbReference>
<evidence type="ECO:0000256" key="2">
    <source>
        <dbReference type="ARBA" id="ARBA00022747"/>
    </source>
</evidence>
<dbReference type="RefSeq" id="WP_075587601.1">
    <property type="nucleotide sequence ID" value="NZ_MSYM01000017.1"/>
</dbReference>
<dbReference type="STRING" id="81479.RA876_11210"/>
<sequence>MKPYPDYKPSGVAWLGDVPGHWQLKKVKHIARHTTGWTPPTGDSSSYEGANPWATIGDLGDLIISETKNFISDGAAEKAGIVPSPVGSLLFSFKLSVGQVSITGVPLFTNEAIATFLQSDEYEVSWAFYTFPAFIPENCAINIYGAKLLNQQRINDATLVVPPLEEQQAIADYLDTETARIDALIREKVGLIGLLGEYRQSVIADLTTGANLSVPKTQTNNVFCPAIPAAWQMVRIGKYARIGNGSTPLKDNANYWVGGTFPWLNSAVVNQDEVVEGSELVTDEALRACHLPIVQAGAVLIALTGQGKTRGQVTVLKIEATINQHLAYLAADPSAFSTEYLFWTLTGMYAALRMVSDGQGGTKGALTCEDLSRFQIPKPPLADQLVIAARVQTETARIDDLIRHAKEEIALLKELRAATVADAVLGRVDVRTREFIANSLIAFVELA</sequence>
<comment type="caution">
    <text evidence="5">The sequence shown here is derived from an EMBL/GenBank/DDBJ whole genome shotgun (WGS) entry which is preliminary data.</text>
</comment>
<feature type="domain" description="Type I restriction modification DNA specificity" evidence="4">
    <location>
        <begin position="20"/>
        <end position="179"/>
    </location>
</feature>
<dbReference type="GO" id="GO:0009307">
    <property type="term" value="P:DNA restriction-modification system"/>
    <property type="evidence" value="ECO:0007669"/>
    <property type="project" value="UniProtKB-KW"/>
</dbReference>
<dbReference type="GO" id="GO:0003677">
    <property type="term" value="F:DNA binding"/>
    <property type="evidence" value="ECO:0007669"/>
    <property type="project" value="UniProtKB-KW"/>
</dbReference>
<dbReference type="SUPFAM" id="SSF116734">
    <property type="entry name" value="DNA methylase specificity domain"/>
    <property type="match status" value="2"/>
</dbReference>
<evidence type="ECO:0000256" key="3">
    <source>
        <dbReference type="ARBA" id="ARBA00023125"/>
    </source>
</evidence>
<dbReference type="EMBL" id="MSYM01000017">
    <property type="protein sequence ID" value="OLP05336.1"/>
    <property type="molecule type" value="Genomic_DNA"/>
</dbReference>
<protein>
    <submittedName>
        <fullName evidence="5">Type I restriction modification DNA specificity domain protein</fullName>
    </submittedName>
</protein>
<dbReference type="Pfam" id="PF01420">
    <property type="entry name" value="Methylase_S"/>
    <property type="match status" value="2"/>
</dbReference>
<proteinExistence type="inferred from homology"/>
<name>A0A1Q8YB76_9BURK</name>
<evidence type="ECO:0000313" key="5">
    <source>
        <dbReference type="EMBL" id="OLP05336.1"/>
    </source>
</evidence>
<dbReference type="AlphaFoldDB" id="A0A1Q8YB76"/>
<dbReference type="CDD" id="cd17247">
    <property type="entry name" value="RMtype1_S_Eco2747I-TRD2-CR2_like"/>
    <property type="match status" value="1"/>
</dbReference>
<dbReference type="Gene3D" id="3.90.220.20">
    <property type="entry name" value="DNA methylase specificity domains"/>
    <property type="match status" value="2"/>
</dbReference>
<dbReference type="Proteomes" id="UP000185911">
    <property type="component" value="Unassembled WGS sequence"/>
</dbReference>
<keyword evidence="6" id="KW-1185">Reference proteome</keyword>
<dbReference type="InterPro" id="IPR044946">
    <property type="entry name" value="Restrct_endonuc_typeI_TRD_sf"/>
</dbReference>
<gene>
    <name evidence="5" type="ORF">BLL52_3461</name>
</gene>
<dbReference type="InterPro" id="IPR052021">
    <property type="entry name" value="Type-I_RS_S_subunit"/>
</dbReference>